<evidence type="ECO:0000256" key="1">
    <source>
        <dbReference type="SAM" id="Phobius"/>
    </source>
</evidence>
<dbReference type="OMA" id="ANAITIC"/>
<feature type="transmembrane region" description="Helical" evidence="1">
    <location>
        <begin position="130"/>
        <end position="152"/>
    </location>
</feature>
<feature type="transmembrane region" description="Helical" evidence="1">
    <location>
        <begin position="172"/>
        <end position="192"/>
    </location>
</feature>
<evidence type="ECO:0000313" key="2">
    <source>
        <dbReference type="EMBL" id="KAH7442942.1"/>
    </source>
</evidence>
<keyword evidence="1" id="KW-0812">Transmembrane</keyword>
<feature type="transmembrane region" description="Helical" evidence="1">
    <location>
        <begin position="21"/>
        <end position="45"/>
    </location>
</feature>
<gene>
    <name evidence="2" type="ORF">KP509_02G009000</name>
</gene>
<reference evidence="2" key="1">
    <citation type="submission" date="2021-08" db="EMBL/GenBank/DDBJ databases">
        <title>WGS assembly of Ceratopteris richardii.</title>
        <authorList>
            <person name="Marchant D.B."/>
            <person name="Chen G."/>
            <person name="Jenkins J."/>
            <person name="Shu S."/>
            <person name="Leebens-Mack J."/>
            <person name="Grimwood J."/>
            <person name="Schmutz J."/>
            <person name="Soltis P."/>
            <person name="Soltis D."/>
            <person name="Chen Z.-H."/>
        </authorList>
    </citation>
    <scope>NUCLEOTIDE SEQUENCE</scope>
    <source>
        <strain evidence="2">Whitten #5841</strain>
        <tissue evidence="2">Leaf</tissue>
    </source>
</reference>
<dbReference type="Proteomes" id="UP000825935">
    <property type="component" value="Chromosome 2"/>
</dbReference>
<keyword evidence="1" id="KW-1133">Transmembrane helix</keyword>
<keyword evidence="1" id="KW-0472">Membrane</keyword>
<accession>A0A8T2V6E3</accession>
<evidence type="ECO:0008006" key="4">
    <source>
        <dbReference type="Google" id="ProtNLM"/>
    </source>
</evidence>
<feature type="transmembrane region" description="Helical" evidence="1">
    <location>
        <begin position="261"/>
        <end position="282"/>
    </location>
</feature>
<comment type="caution">
    <text evidence="2">The sequence shown here is derived from an EMBL/GenBank/DDBJ whole genome shotgun (WGS) entry which is preliminary data.</text>
</comment>
<feature type="transmembrane region" description="Helical" evidence="1">
    <location>
        <begin position="89"/>
        <end position="109"/>
    </location>
</feature>
<dbReference type="PANTHER" id="PTHR33133">
    <property type="entry name" value="OS08G0107100 PROTEIN-RELATED"/>
    <property type="match status" value="1"/>
</dbReference>
<evidence type="ECO:0000313" key="3">
    <source>
        <dbReference type="Proteomes" id="UP000825935"/>
    </source>
</evidence>
<sequence length="325" mass="35445">MAMAMTLLEIVRESTALLCKDLPIFMFITLTLIFPVSCITLSQVFSESPLAGSLSLHLHKIAEAGGLLQSPINQALFTYSSQALLSHAFSFPVFITVWLLAKTATLYIAHCSDIDRQPSLLGFLSKGPRLWSRLAVTYLYTCVLVLGFTSFAMASPLILVGVTQSVGGSRSVLALIAALLAMVLSIGFAHLLMTSEVAHVVSVVEKKCAGRALLRALNLLQGRAQLALILLVVSELAAFMADGAFQKRVMAAQTATSLLEAPFLIFFHSFIRLFQIIVNFVFYRSCFEEPSAEYEIPPSPDAPFPLQQISVAVEIMDQCSKIYTV</sequence>
<protein>
    <recommendedName>
        <fullName evidence="4">Transmembrane protein</fullName>
    </recommendedName>
</protein>
<feature type="transmembrane region" description="Helical" evidence="1">
    <location>
        <begin position="224"/>
        <end position="241"/>
    </location>
</feature>
<dbReference type="AlphaFoldDB" id="A0A8T2V6E3"/>
<name>A0A8T2V6E3_CERRI</name>
<dbReference type="PANTHER" id="PTHR33133:SF1">
    <property type="entry name" value="EXPRESSED PROTEIN-RELATED"/>
    <property type="match status" value="1"/>
</dbReference>
<proteinExistence type="predicted"/>
<dbReference type="OrthoDB" id="1934589at2759"/>
<keyword evidence="3" id="KW-1185">Reference proteome</keyword>
<organism evidence="2 3">
    <name type="scientific">Ceratopteris richardii</name>
    <name type="common">Triangle waterfern</name>
    <dbReference type="NCBI Taxonomy" id="49495"/>
    <lineage>
        <taxon>Eukaryota</taxon>
        <taxon>Viridiplantae</taxon>
        <taxon>Streptophyta</taxon>
        <taxon>Embryophyta</taxon>
        <taxon>Tracheophyta</taxon>
        <taxon>Polypodiopsida</taxon>
        <taxon>Polypodiidae</taxon>
        <taxon>Polypodiales</taxon>
        <taxon>Pteridineae</taxon>
        <taxon>Pteridaceae</taxon>
        <taxon>Parkerioideae</taxon>
        <taxon>Ceratopteris</taxon>
    </lineage>
</organism>
<dbReference type="EMBL" id="CM035407">
    <property type="protein sequence ID" value="KAH7442942.1"/>
    <property type="molecule type" value="Genomic_DNA"/>
</dbReference>